<evidence type="ECO:0000313" key="3">
    <source>
        <dbReference type="Proteomes" id="UP001324115"/>
    </source>
</evidence>
<feature type="domain" description="TTF-type" evidence="1">
    <location>
        <begin position="53"/>
        <end position="140"/>
    </location>
</feature>
<dbReference type="SMART" id="SM00597">
    <property type="entry name" value="ZnF_TTF"/>
    <property type="match status" value="1"/>
</dbReference>
<dbReference type="Pfam" id="PF14291">
    <property type="entry name" value="DUF4371"/>
    <property type="match status" value="1"/>
</dbReference>
<dbReference type="Proteomes" id="UP001324115">
    <property type="component" value="Unassembled WGS sequence"/>
</dbReference>
<dbReference type="SUPFAM" id="SSF53098">
    <property type="entry name" value="Ribonuclease H-like"/>
    <property type="match status" value="1"/>
</dbReference>
<dbReference type="InterPro" id="IPR025398">
    <property type="entry name" value="DUF4371"/>
</dbReference>
<comment type="caution">
    <text evidence="2">The sequence shown here is derived from an EMBL/GenBank/DDBJ whole genome shotgun (WGS) entry which is preliminary data.</text>
</comment>
<reference evidence="2 3" key="1">
    <citation type="journal article" date="2023" name="G3 (Bethesda)">
        <title>A haplotype-resolved chromosome-scale genome for Quercus rubra L. provides insights into the genetics of adaptive traits for red oak species.</title>
        <authorList>
            <person name="Kapoor B."/>
            <person name="Jenkins J."/>
            <person name="Schmutz J."/>
            <person name="Zhebentyayeva T."/>
            <person name="Kuelheim C."/>
            <person name="Coggeshall M."/>
            <person name="Heim C."/>
            <person name="Lasky J.R."/>
            <person name="Leites L."/>
            <person name="Islam-Faridi N."/>
            <person name="Romero-Severson J."/>
            <person name="DeLeo V.L."/>
            <person name="Lucas S.M."/>
            <person name="Lazic D."/>
            <person name="Gailing O."/>
            <person name="Carlson J."/>
            <person name="Staton M."/>
        </authorList>
    </citation>
    <scope>NUCLEOTIDE SEQUENCE [LARGE SCALE GENOMIC DNA]</scope>
    <source>
        <strain evidence="2">Pseudo-F2</strain>
    </source>
</reference>
<evidence type="ECO:0000259" key="1">
    <source>
        <dbReference type="SMART" id="SM00597"/>
    </source>
</evidence>
<dbReference type="InterPro" id="IPR012337">
    <property type="entry name" value="RNaseH-like_sf"/>
</dbReference>
<dbReference type="InterPro" id="IPR006580">
    <property type="entry name" value="Znf_TTF"/>
</dbReference>
<accession>A0AAN7IX74</accession>
<dbReference type="PANTHER" id="PTHR45749:SF32">
    <property type="entry name" value="ZINC FINGER MYM-TYPE PROTEIN 1-LIKE"/>
    <property type="match status" value="1"/>
</dbReference>
<evidence type="ECO:0000313" key="2">
    <source>
        <dbReference type="EMBL" id="KAK4597518.1"/>
    </source>
</evidence>
<name>A0AAN7IX74_QUERU</name>
<protein>
    <recommendedName>
        <fullName evidence="1">TTF-type domain-containing protein</fullName>
    </recommendedName>
</protein>
<dbReference type="AlphaFoldDB" id="A0AAN7IX74"/>
<keyword evidence="3" id="KW-1185">Reference proteome</keyword>
<organism evidence="2 3">
    <name type="scientific">Quercus rubra</name>
    <name type="common">Northern red oak</name>
    <name type="synonym">Quercus borealis</name>
    <dbReference type="NCBI Taxonomy" id="3512"/>
    <lineage>
        <taxon>Eukaryota</taxon>
        <taxon>Viridiplantae</taxon>
        <taxon>Streptophyta</taxon>
        <taxon>Embryophyta</taxon>
        <taxon>Tracheophyta</taxon>
        <taxon>Spermatophyta</taxon>
        <taxon>Magnoliopsida</taxon>
        <taxon>eudicotyledons</taxon>
        <taxon>Gunneridae</taxon>
        <taxon>Pentapetalae</taxon>
        <taxon>rosids</taxon>
        <taxon>fabids</taxon>
        <taxon>Fagales</taxon>
        <taxon>Fagaceae</taxon>
        <taxon>Quercus</taxon>
    </lineage>
</organism>
<proteinExistence type="predicted"/>
<dbReference type="PANTHER" id="PTHR45749">
    <property type="match status" value="1"/>
</dbReference>
<gene>
    <name evidence="2" type="ORF">RGQ29_015159</name>
</gene>
<dbReference type="EMBL" id="JAXUIC010000003">
    <property type="protein sequence ID" value="KAK4597518.1"/>
    <property type="molecule type" value="Genomic_DNA"/>
</dbReference>
<sequence length="411" mass="47643">MTNLLTNNIYDPSQWENIDTKLRDLLVEKSPIGENDLKFPLDKERRHFSTTFYFKKLSNGEKFDRRWLVYSKDLDKAFCFCYKLFNSTTHGNSTNQLTNEGTNDWRNISNKIKNHETSKEHVTNMNAWIDLEMRLLKNKTIDKNFQEQVNKEKDHWKQVLLRIIAVVKNLGKNNLAFRGKNEKIYQENNENFLSLIEMIAEFDPVMQEHVQRIQHGAIHNHYLGHNIQNELIQLLANEIKGKIIKMIKEAKYFSIILDCTPDVSHQEQMTLVLRCVNISTSLIKIDEQFVEFLKVDDTSGKGLFNEIISVIKSLELDINDVRGQGYDNGSNMKGKKQGVQKRIIDINPRAFYTPCGCHNLILVLCDVANSCPKAISFFGVVQCIYTLFSSSTKRWKILQDNVSSLTLKPLS</sequence>